<dbReference type="Proteomes" id="UP001597131">
    <property type="component" value="Unassembled WGS sequence"/>
</dbReference>
<proteinExistence type="predicted"/>
<evidence type="ECO:0008006" key="3">
    <source>
        <dbReference type="Google" id="ProtNLM"/>
    </source>
</evidence>
<dbReference type="InterPro" id="IPR027417">
    <property type="entry name" value="P-loop_NTPase"/>
</dbReference>
<dbReference type="EMBL" id="JBHTLI010000002">
    <property type="protein sequence ID" value="MFD1096252.1"/>
    <property type="molecule type" value="Genomic_DNA"/>
</dbReference>
<accession>A0ABW3NUP5</accession>
<reference evidence="2" key="1">
    <citation type="journal article" date="2019" name="Int. J. Syst. Evol. Microbiol.">
        <title>The Global Catalogue of Microorganisms (GCM) 10K type strain sequencing project: providing services to taxonomists for standard genome sequencing and annotation.</title>
        <authorList>
            <consortium name="The Broad Institute Genomics Platform"/>
            <consortium name="The Broad Institute Genome Sequencing Center for Infectious Disease"/>
            <person name="Wu L."/>
            <person name="Ma J."/>
        </authorList>
    </citation>
    <scope>NUCLEOTIDE SEQUENCE [LARGE SCALE GENOMIC DNA]</scope>
    <source>
        <strain evidence="2">CCUG 64793</strain>
    </source>
</reference>
<sequence>MINNVKAELIQRLDANQLTKLLLRLLYCEHWKYNFPDVRISVPENINTPDGGEDGRITSSNTMGSEWIIDTDILFQGKASAMSKADCKKEVLTTKGNLKPQVKDILEKEGTYLLFTGDDLNKQQILKRVAAIKEGIAEAKEKEGLSEQDAEAIATKAKVLIYDSNLIKDWTNQYIAAVSYVQYCTGGKRPLGLITWDELRKYHHEVFKSNHRLDEIITKIKNWISEGEIVRIQGPSGIGKSRLLCEVFNPGVPNTAKEFQTELKTLADAMVYFDVGDGHLEVLKFIKDHSQEHRMILVLDDCPPNVHEMFVNECMRSDSKLQLVSLDFERLPQRLSIDSKIIDLKEEDYKSVTEDILKEKYKGELEDGEIRFLIDFSEGNTKMAQGFAEASLQKIDFHEMVDNELVEKLVFGRGDKNEEDLQILKILSAFKTFDYPLQELYKLNPKEYERLEEGTQFISIFFGIDADHIYRTIQKYIKKGNIDRRGTKIMVRPNPLALKLAMMFWEETSIRSLEKFIKQIPHSLKTQVTDQLQNLRGATNAKELVENLWGVDGSFSTAEILNSSMGSHLFRSIVIVNPEATTRTLVKHYLNQPKEELQKVKEGRQNLVWALEKLCFRQSVFYDAARVLMSFAVAENEFYYSNNATSYFKQLFSFQLAGTEVPYTERIPVLKWALEKQDPNFDKLCLEVCSHVLGRNSNHRMLGAERDGSATPLKDYQPQNIQEVHCYINELIDIVKPFLKAPAPFNEISQKAIIHSLTDLDRMGYDIRKLKQELEYITANSWNEKELLSSLNLGLHRSRSSEPLKELFSDLLKKLEPRNFSQKIKRFVSEPYDYYRGRDHEEQQKYIEDLAKEINAKNIDLEPYFEQLLKGTQYEGYYFGKCYGKVHDYDERLIVAMQEFYLKMGVEDNWNAAFLRGYVNTLMPGQQQAIFDNFIQHESLFAFVIFQELRPSLNNASELIRLIDKGISPQMFRFSRREMARLPLDELIILLDRMDDLGEEVRSQIIKIVYWHIRDHQQDEMGNQAALVEFLKSYISHYNTLQYIGILLRCEGNNWPLRMGTGDVLYVECR</sequence>
<dbReference type="SUPFAM" id="SSF52540">
    <property type="entry name" value="P-loop containing nucleoside triphosphate hydrolases"/>
    <property type="match status" value="1"/>
</dbReference>
<evidence type="ECO:0000313" key="2">
    <source>
        <dbReference type="Proteomes" id="UP001597131"/>
    </source>
</evidence>
<organism evidence="1 2">
    <name type="scientific">Salegentibacter chungangensis</name>
    <dbReference type="NCBI Taxonomy" id="1335724"/>
    <lineage>
        <taxon>Bacteria</taxon>
        <taxon>Pseudomonadati</taxon>
        <taxon>Bacteroidota</taxon>
        <taxon>Flavobacteriia</taxon>
        <taxon>Flavobacteriales</taxon>
        <taxon>Flavobacteriaceae</taxon>
        <taxon>Salegentibacter</taxon>
    </lineage>
</organism>
<gene>
    <name evidence="1" type="ORF">ACFQ3Q_10870</name>
</gene>
<evidence type="ECO:0000313" key="1">
    <source>
        <dbReference type="EMBL" id="MFD1096252.1"/>
    </source>
</evidence>
<name>A0ABW3NUP5_9FLAO</name>
<dbReference type="RefSeq" id="WP_380745720.1">
    <property type="nucleotide sequence ID" value="NZ_JBHTLI010000002.1"/>
</dbReference>
<protein>
    <recommendedName>
        <fullName evidence="3">ATP-binding protein</fullName>
    </recommendedName>
</protein>
<comment type="caution">
    <text evidence="1">The sequence shown here is derived from an EMBL/GenBank/DDBJ whole genome shotgun (WGS) entry which is preliminary data.</text>
</comment>
<keyword evidence="2" id="KW-1185">Reference proteome</keyword>